<dbReference type="PROSITE" id="PS00636">
    <property type="entry name" value="DNAJ_1"/>
    <property type="match status" value="1"/>
</dbReference>
<dbReference type="SMART" id="SM00271">
    <property type="entry name" value="DnaJ"/>
    <property type="match status" value="1"/>
</dbReference>
<dbReference type="PANTHER" id="PTHR43096">
    <property type="entry name" value="DNAJ HOMOLOG 1, MITOCHONDRIAL-RELATED"/>
    <property type="match status" value="1"/>
</dbReference>
<feature type="repeat" description="CXXCXGXG motif" evidence="8">
    <location>
        <begin position="190"/>
        <end position="197"/>
    </location>
</feature>
<dbReference type="RefSeq" id="WP_013708686.1">
    <property type="nucleotide sequence ID" value="NC_015389.1"/>
</dbReference>
<gene>
    <name evidence="8" type="primary">dnaJ</name>
    <name evidence="13" type="ordered locus">Corgl_0830</name>
</gene>
<feature type="domain" description="J" evidence="11">
    <location>
        <begin position="6"/>
        <end position="70"/>
    </location>
</feature>
<evidence type="ECO:0000256" key="10">
    <source>
        <dbReference type="SAM" id="MobiDB-lite"/>
    </source>
</evidence>
<evidence type="ECO:0000256" key="5">
    <source>
        <dbReference type="ARBA" id="ARBA00023186"/>
    </source>
</evidence>
<feature type="region of interest" description="Disordered" evidence="10">
    <location>
        <begin position="367"/>
        <end position="389"/>
    </location>
</feature>
<dbReference type="Pfam" id="PF00684">
    <property type="entry name" value="DnaJ_CXXCXGXG"/>
    <property type="match status" value="1"/>
</dbReference>
<dbReference type="eggNOG" id="COG0484">
    <property type="taxonomic scope" value="Bacteria"/>
</dbReference>
<dbReference type="PANTHER" id="PTHR43096:SF52">
    <property type="entry name" value="DNAJ HOMOLOG 1, MITOCHONDRIAL-RELATED"/>
    <property type="match status" value="1"/>
</dbReference>
<feature type="binding site" evidence="8">
    <location>
        <position position="150"/>
    </location>
    <ligand>
        <name>Zn(2+)</name>
        <dbReference type="ChEBI" id="CHEBI:29105"/>
        <label>1</label>
    </ligand>
</feature>
<accession>F2N7Q1</accession>
<dbReference type="Gene3D" id="2.10.230.10">
    <property type="entry name" value="Heat shock protein DnaJ, cysteine-rich domain"/>
    <property type="match status" value="1"/>
</dbReference>
<keyword evidence="2 8" id="KW-0677">Repeat</keyword>
<keyword evidence="8" id="KW-0963">Cytoplasm</keyword>
<dbReference type="SUPFAM" id="SSF46565">
    <property type="entry name" value="Chaperone J-domain"/>
    <property type="match status" value="1"/>
</dbReference>
<evidence type="ECO:0000256" key="1">
    <source>
        <dbReference type="ARBA" id="ARBA00022723"/>
    </source>
</evidence>
<dbReference type="InterPro" id="IPR002939">
    <property type="entry name" value="DnaJ_C"/>
</dbReference>
<feature type="binding site" evidence="8">
    <location>
        <position position="190"/>
    </location>
    <ligand>
        <name>Zn(2+)</name>
        <dbReference type="ChEBI" id="CHEBI:29105"/>
        <label>2</label>
    </ligand>
</feature>
<dbReference type="InterPro" id="IPR001623">
    <property type="entry name" value="DnaJ_domain"/>
</dbReference>
<dbReference type="Gene3D" id="1.10.287.110">
    <property type="entry name" value="DnaJ domain"/>
    <property type="match status" value="1"/>
</dbReference>
<evidence type="ECO:0000313" key="13">
    <source>
        <dbReference type="EMBL" id="AEB06943.1"/>
    </source>
</evidence>
<feature type="compositionally biased region" description="Low complexity" evidence="10">
    <location>
        <begin position="367"/>
        <end position="379"/>
    </location>
</feature>
<keyword evidence="4 8" id="KW-0862">Zinc</keyword>
<comment type="subunit">
    <text evidence="8">Homodimer.</text>
</comment>
<dbReference type="EMBL" id="CP002628">
    <property type="protein sequence ID" value="AEB06943.1"/>
    <property type="molecule type" value="Genomic_DNA"/>
</dbReference>
<dbReference type="GO" id="GO:0031072">
    <property type="term" value="F:heat shock protein binding"/>
    <property type="evidence" value="ECO:0007669"/>
    <property type="project" value="InterPro"/>
</dbReference>
<feature type="binding site" evidence="8">
    <location>
        <position position="204"/>
    </location>
    <ligand>
        <name>Zn(2+)</name>
        <dbReference type="ChEBI" id="CHEBI:29105"/>
        <label>1</label>
    </ligand>
</feature>
<evidence type="ECO:0000256" key="4">
    <source>
        <dbReference type="ARBA" id="ARBA00022833"/>
    </source>
</evidence>
<feature type="repeat" description="CXXCXGXG motif" evidence="8">
    <location>
        <begin position="147"/>
        <end position="154"/>
    </location>
</feature>
<evidence type="ECO:0000256" key="6">
    <source>
        <dbReference type="ARBA" id="ARBA00061004"/>
    </source>
</evidence>
<feature type="zinc finger region" description="CR-type" evidence="9">
    <location>
        <begin position="134"/>
        <end position="216"/>
    </location>
</feature>
<evidence type="ECO:0000256" key="3">
    <source>
        <dbReference type="ARBA" id="ARBA00022771"/>
    </source>
</evidence>
<dbReference type="HOGENOM" id="CLU_017633_0_7_11"/>
<dbReference type="CDD" id="cd10719">
    <property type="entry name" value="DnaJ_zf"/>
    <property type="match status" value="1"/>
</dbReference>
<dbReference type="InterPro" id="IPR008971">
    <property type="entry name" value="HSP40/DnaJ_pept-bd"/>
</dbReference>
<protein>
    <recommendedName>
        <fullName evidence="7 8">Chaperone protein DnaJ</fullName>
    </recommendedName>
</protein>
<dbReference type="InterPro" id="IPR036869">
    <property type="entry name" value="J_dom_sf"/>
</dbReference>
<feature type="binding site" evidence="8">
    <location>
        <position position="193"/>
    </location>
    <ligand>
        <name>Zn(2+)</name>
        <dbReference type="ChEBI" id="CHEBI:29105"/>
        <label>2</label>
    </ligand>
</feature>
<comment type="function">
    <text evidence="8">Participates actively in the response to hyperosmotic and heat shock by preventing the aggregation of stress-denatured proteins and by disaggregating proteins, also in an autonomous, DnaK-independent fashion. Unfolded proteins bind initially to DnaJ; upon interaction with the DnaJ-bound protein, DnaK hydrolyzes its bound ATP, resulting in the formation of a stable complex. GrpE releases ADP from DnaK; ATP binding to DnaK triggers the release of the substrate protein, thus completing the reaction cycle. Several rounds of ATP-dependent interactions between DnaJ, DnaK and GrpE are required for fully efficient folding. Also involved, together with DnaK and GrpE, in the DNA replication of plasmids through activation of initiation proteins.</text>
</comment>
<dbReference type="KEGG" id="cgo:Corgl_0830"/>
<evidence type="ECO:0000259" key="12">
    <source>
        <dbReference type="PROSITE" id="PS51188"/>
    </source>
</evidence>
<comment type="similarity">
    <text evidence="6 8">Belongs to the DnaJ family.</text>
</comment>
<evidence type="ECO:0000259" key="11">
    <source>
        <dbReference type="PROSITE" id="PS50076"/>
    </source>
</evidence>
<proteinExistence type="inferred from homology"/>
<dbReference type="Proteomes" id="UP000006851">
    <property type="component" value="Chromosome"/>
</dbReference>
<dbReference type="NCBIfam" id="NF008035">
    <property type="entry name" value="PRK10767.1"/>
    <property type="match status" value="1"/>
</dbReference>
<dbReference type="CDD" id="cd10747">
    <property type="entry name" value="DnaJ_C"/>
    <property type="match status" value="1"/>
</dbReference>
<reference evidence="14" key="1">
    <citation type="journal article" date="2013" name="Stand. Genomic Sci.">
        <title>Complete genome sequence of Coriobacterium glomerans type strain (PW2(T)) from the midgut of Pyrrhocoris apterus L. (red soldier bug).</title>
        <authorList>
            <person name="Stackebrandt E."/>
            <person name="Zeytun A."/>
            <person name="Lapidus A."/>
            <person name="Nolan M."/>
            <person name="Lucas S."/>
            <person name="Hammon N."/>
            <person name="Deshpande S."/>
            <person name="Cheng J.F."/>
            <person name="Tapia R."/>
            <person name="Goodwin L.A."/>
            <person name="Pitluck S."/>
            <person name="Liolios K."/>
            <person name="Pagani I."/>
            <person name="Ivanova N."/>
            <person name="Mavromatis K."/>
            <person name="Mikhailova N."/>
            <person name="Huntemann M."/>
            <person name="Pati A."/>
            <person name="Chen A."/>
            <person name="Palaniappan K."/>
            <person name="Chang Y.J."/>
            <person name="Land M."/>
            <person name="Hauser L."/>
            <person name="Rohde M."/>
            <person name="Pukall R."/>
            <person name="Goker M."/>
            <person name="Detter J.C."/>
            <person name="Woyke T."/>
            <person name="Bristow J."/>
            <person name="Eisen J.A."/>
            <person name="Markowitz V."/>
            <person name="Hugenholtz P."/>
            <person name="Kyrpides N.C."/>
            <person name="Klenk H.P."/>
        </authorList>
    </citation>
    <scope>NUCLEOTIDE SEQUENCE</scope>
    <source>
        <strain evidence="14">ATCC 49209 / DSM 20642 / JCM 10262 / PW2</strain>
    </source>
</reference>
<feature type="repeat" description="CXXCXGXG motif" evidence="8">
    <location>
        <begin position="204"/>
        <end position="211"/>
    </location>
</feature>
<evidence type="ECO:0000256" key="7">
    <source>
        <dbReference type="ARBA" id="ARBA00067609"/>
    </source>
</evidence>
<dbReference type="GO" id="GO:0008270">
    <property type="term" value="F:zinc ion binding"/>
    <property type="evidence" value="ECO:0007669"/>
    <property type="project" value="UniProtKB-UniRule"/>
</dbReference>
<keyword evidence="8 13" id="KW-0346">Stress response</keyword>
<dbReference type="GO" id="GO:0009408">
    <property type="term" value="P:response to heat"/>
    <property type="evidence" value="ECO:0007669"/>
    <property type="project" value="InterPro"/>
</dbReference>
<keyword evidence="14" id="KW-1185">Reference proteome</keyword>
<dbReference type="InterPro" id="IPR001305">
    <property type="entry name" value="HSP_DnaJ_Cys-rich_dom"/>
</dbReference>
<comment type="cofactor">
    <cofactor evidence="8">
        <name>Zn(2+)</name>
        <dbReference type="ChEBI" id="CHEBI:29105"/>
    </cofactor>
    <text evidence="8">Binds 2 Zn(2+) ions per monomer.</text>
</comment>
<dbReference type="Pfam" id="PF01556">
    <property type="entry name" value="DnaJ_C"/>
    <property type="match status" value="1"/>
</dbReference>
<dbReference type="PROSITE" id="PS50076">
    <property type="entry name" value="DNAJ_2"/>
    <property type="match status" value="1"/>
</dbReference>
<organism evidence="13 14">
    <name type="scientific">Coriobacterium glomerans (strain ATCC 49209 / DSM 20642 / JCM 10262 / PW2)</name>
    <dbReference type="NCBI Taxonomy" id="700015"/>
    <lineage>
        <taxon>Bacteria</taxon>
        <taxon>Bacillati</taxon>
        <taxon>Actinomycetota</taxon>
        <taxon>Coriobacteriia</taxon>
        <taxon>Coriobacteriales</taxon>
        <taxon>Coriobacteriaceae</taxon>
        <taxon>Coriobacterium</taxon>
    </lineage>
</organism>
<name>F2N7Q1_CORGP</name>
<dbReference type="Gene3D" id="2.60.260.20">
    <property type="entry name" value="Urease metallochaperone UreE, N-terminal domain"/>
    <property type="match status" value="2"/>
</dbReference>
<dbReference type="FunFam" id="2.10.230.10:FF:000002">
    <property type="entry name" value="Molecular chaperone DnaJ"/>
    <property type="match status" value="1"/>
</dbReference>
<dbReference type="GO" id="GO:0005737">
    <property type="term" value="C:cytoplasm"/>
    <property type="evidence" value="ECO:0007669"/>
    <property type="project" value="UniProtKB-SubCell"/>
</dbReference>
<dbReference type="GO" id="GO:0006260">
    <property type="term" value="P:DNA replication"/>
    <property type="evidence" value="ECO:0007669"/>
    <property type="project" value="UniProtKB-KW"/>
</dbReference>
<keyword evidence="5 8" id="KW-0143">Chaperone</keyword>
<dbReference type="NCBIfam" id="TIGR02349">
    <property type="entry name" value="DnaJ_bact"/>
    <property type="match status" value="1"/>
</dbReference>
<feature type="repeat" description="CXXCXGXG motif" evidence="8">
    <location>
        <begin position="164"/>
        <end position="171"/>
    </location>
</feature>
<dbReference type="OrthoDB" id="9779889at2"/>
<dbReference type="CDD" id="cd06257">
    <property type="entry name" value="DnaJ"/>
    <property type="match status" value="1"/>
</dbReference>
<dbReference type="SUPFAM" id="SSF49493">
    <property type="entry name" value="HSP40/DnaJ peptide-binding domain"/>
    <property type="match status" value="2"/>
</dbReference>
<dbReference type="PRINTS" id="PR00625">
    <property type="entry name" value="JDOMAIN"/>
</dbReference>
<dbReference type="InterPro" id="IPR036410">
    <property type="entry name" value="HSP_DnaJ_Cys-rich_dom_sf"/>
</dbReference>
<evidence type="ECO:0000256" key="9">
    <source>
        <dbReference type="PROSITE-ProRule" id="PRU00546"/>
    </source>
</evidence>
<evidence type="ECO:0000256" key="8">
    <source>
        <dbReference type="HAMAP-Rule" id="MF_01152"/>
    </source>
</evidence>
<keyword evidence="1 8" id="KW-0479">Metal-binding</keyword>
<sequence>MVEKRDYYEVLGVERDADRKTIKRAFLKLARKVHPDVSDDPAAEEQFKELNEAYSVLSDDVKRANYDRFGTAEGAGGSGYVDFSDIFGGMGVDDIFSSFFGGRSASSQRGRAARRQGRDMAISLEVTLEEVARGCKKTIAYDRLAPCDDCGGTGMAEGASEQECPRCHGTGFVTTVQRSVFGQVQSSSPCPECGGEGTVLDSPCEMCDGQGRTPNHERIDVRIPAGISSGGQLRVQGMGEAGMRGAPAGDLIVSVRVRDHERFQRSGDDLVCEIEVSMVQAALGCTVEVAGIMPDETIPFEIAAGTQHGELVIVEGLGMPRMSGGGRGRSAAQVRVLVPRELPDEARALLARYAALMGESVESDSISAAAQDAAAASEAELAEHDKPSKSVVDRIRDAIDDVLE</sequence>
<evidence type="ECO:0000256" key="2">
    <source>
        <dbReference type="ARBA" id="ARBA00022737"/>
    </source>
</evidence>
<feature type="domain" description="CR-type" evidence="12">
    <location>
        <begin position="134"/>
        <end position="216"/>
    </location>
</feature>
<keyword evidence="3 8" id="KW-0863">Zinc-finger</keyword>
<comment type="subcellular location">
    <subcellularLocation>
        <location evidence="8">Cytoplasm</location>
    </subcellularLocation>
</comment>
<evidence type="ECO:0000313" key="14">
    <source>
        <dbReference type="Proteomes" id="UP000006851"/>
    </source>
</evidence>
<dbReference type="GO" id="GO:0051082">
    <property type="term" value="F:unfolded protein binding"/>
    <property type="evidence" value="ECO:0007669"/>
    <property type="project" value="UniProtKB-UniRule"/>
</dbReference>
<dbReference type="SUPFAM" id="SSF57938">
    <property type="entry name" value="DnaJ/Hsp40 cysteine-rich domain"/>
    <property type="match status" value="1"/>
</dbReference>
<dbReference type="GO" id="GO:0005524">
    <property type="term" value="F:ATP binding"/>
    <property type="evidence" value="ECO:0007669"/>
    <property type="project" value="InterPro"/>
</dbReference>
<dbReference type="GO" id="GO:0042026">
    <property type="term" value="P:protein refolding"/>
    <property type="evidence" value="ECO:0007669"/>
    <property type="project" value="TreeGrafter"/>
</dbReference>
<dbReference type="PROSITE" id="PS51188">
    <property type="entry name" value="ZF_CR"/>
    <property type="match status" value="1"/>
</dbReference>
<comment type="domain">
    <text evidence="8">The J domain is necessary and sufficient to stimulate DnaK ATPase activity. Zinc center 1 plays an important role in the autonomous, DnaK-independent chaperone activity of DnaJ. Zinc center 2 is essential for interaction with DnaK and for DnaJ activity.</text>
</comment>
<dbReference type="HAMAP" id="MF_01152">
    <property type="entry name" value="DnaJ"/>
    <property type="match status" value="1"/>
</dbReference>
<dbReference type="InterPro" id="IPR018253">
    <property type="entry name" value="DnaJ_domain_CS"/>
</dbReference>
<dbReference type="InterPro" id="IPR012724">
    <property type="entry name" value="DnaJ"/>
</dbReference>
<dbReference type="STRING" id="700015.Corgl_0830"/>
<feature type="binding site" evidence="8">
    <location>
        <position position="164"/>
    </location>
    <ligand>
        <name>Zn(2+)</name>
        <dbReference type="ChEBI" id="CHEBI:29105"/>
        <label>2</label>
    </ligand>
</feature>
<keyword evidence="8" id="KW-0235">DNA replication</keyword>
<feature type="binding site" evidence="8">
    <location>
        <position position="207"/>
    </location>
    <ligand>
        <name>Zn(2+)</name>
        <dbReference type="ChEBI" id="CHEBI:29105"/>
        <label>1</label>
    </ligand>
</feature>
<dbReference type="Pfam" id="PF00226">
    <property type="entry name" value="DnaJ"/>
    <property type="match status" value="1"/>
</dbReference>
<dbReference type="AlphaFoldDB" id="F2N7Q1"/>
<feature type="binding site" evidence="8">
    <location>
        <position position="167"/>
    </location>
    <ligand>
        <name>Zn(2+)</name>
        <dbReference type="ChEBI" id="CHEBI:29105"/>
        <label>2</label>
    </ligand>
</feature>
<feature type="binding site" evidence="8">
    <location>
        <position position="147"/>
    </location>
    <ligand>
        <name>Zn(2+)</name>
        <dbReference type="ChEBI" id="CHEBI:29105"/>
        <label>1</label>
    </ligand>
</feature>